<dbReference type="Gene3D" id="3.50.50.60">
    <property type="entry name" value="FAD/NAD(P)-binding domain"/>
    <property type="match status" value="1"/>
</dbReference>
<gene>
    <name evidence="6" type="ORF">GQF03_10365</name>
</gene>
<keyword evidence="7" id="KW-1185">Reference proteome</keyword>
<keyword evidence="5" id="KW-0560">Oxidoreductase</keyword>
<proteinExistence type="predicted"/>
<comment type="cofactor">
    <cofactor evidence="1">
        <name>FAD</name>
        <dbReference type="ChEBI" id="CHEBI:57692"/>
    </cofactor>
</comment>
<evidence type="ECO:0000313" key="6">
    <source>
        <dbReference type="EMBL" id="MZR22734.1"/>
    </source>
</evidence>
<dbReference type="PRINTS" id="PR00419">
    <property type="entry name" value="ADXRDTASE"/>
</dbReference>
<evidence type="ECO:0000313" key="7">
    <source>
        <dbReference type="Proteomes" id="UP000445696"/>
    </source>
</evidence>
<organism evidence="6 7">
    <name type="scientific">Sneathiella chungangensis</name>
    <dbReference type="NCBI Taxonomy" id="1418234"/>
    <lineage>
        <taxon>Bacteria</taxon>
        <taxon>Pseudomonadati</taxon>
        <taxon>Pseudomonadota</taxon>
        <taxon>Alphaproteobacteria</taxon>
        <taxon>Sneathiellales</taxon>
        <taxon>Sneathiellaceae</taxon>
        <taxon>Sneathiella</taxon>
    </lineage>
</organism>
<dbReference type="Gene3D" id="3.40.50.720">
    <property type="entry name" value="NAD(P)-binding Rossmann-like Domain"/>
    <property type="match status" value="1"/>
</dbReference>
<comment type="caution">
    <text evidence="6">The sequence shown here is derived from an EMBL/GenBank/DDBJ whole genome shotgun (WGS) entry which is preliminary data.</text>
</comment>
<name>A0A845MIA9_9PROT</name>
<protein>
    <recommendedName>
        <fullName evidence="8">FAD/NAD(P)-binding domain-containing protein</fullName>
    </recommendedName>
</protein>
<reference evidence="6 7" key="1">
    <citation type="journal article" date="2014" name="Int. J. Syst. Evol. Microbiol.">
        <title>Sneathiella chungangensis sp. nov., isolated from a marine sand, and emended description of the genus Sneathiella.</title>
        <authorList>
            <person name="Siamphan C."/>
            <person name="Kim H."/>
            <person name="Lee J.S."/>
            <person name="Kim W."/>
        </authorList>
    </citation>
    <scope>NUCLEOTIDE SEQUENCE [LARGE SCALE GENOMIC DNA]</scope>
    <source>
        <strain evidence="6 7">KCTC 32476</strain>
    </source>
</reference>
<dbReference type="InterPro" id="IPR055275">
    <property type="entry name" value="Ferredox_Rdtase"/>
</dbReference>
<dbReference type="AlphaFoldDB" id="A0A845MIA9"/>
<evidence type="ECO:0000256" key="1">
    <source>
        <dbReference type="ARBA" id="ARBA00001974"/>
    </source>
</evidence>
<dbReference type="Proteomes" id="UP000445696">
    <property type="component" value="Unassembled WGS sequence"/>
</dbReference>
<evidence type="ECO:0000256" key="3">
    <source>
        <dbReference type="ARBA" id="ARBA00022827"/>
    </source>
</evidence>
<dbReference type="PANTHER" id="PTHR48467">
    <property type="entry name" value="GLUTAMATE SYNTHASE 1 [NADH], CHLOROPLASTIC-LIKE"/>
    <property type="match status" value="1"/>
</dbReference>
<keyword evidence="4" id="KW-0521">NADP</keyword>
<evidence type="ECO:0000256" key="4">
    <source>
        <dbReference type="ARBA" id="ARBA00022857"/>
    </source>
</evidence>
<dbReference type="InterPro" id="IPR036188">
    <property type="entry name" value="FAD/NAD-bd_sf"/>
</dbReference>
<evidence type="ECO:0008006" key="8">
    <source>
        <dbReference type="Google" id="ProtNLM"/>
    </source>
</evidence>
<evidence type="ECO:0000256" key="5">
    <source>
        <dbReference type="ARBA" id="ARBA00023002"/>
    </source>
</evidence>
<sequence>MADGLIRQADCPIEITVFEDLPTPFGLARYGVAGDHLGTKAVTRLLARVFRNDAVTYAGNVRIGDAISLECLRENFHAVAIATGVNEGRSGIPVDSPEIPVISAFDFIRWANGYPDMDFPLKAGTCHRVGIVGNGNVALDVARILLRGKSMYDSSDFPESRLSTIGKMKTREVRLLGRRKAVDTRFSPKELDELLNLPETSIRTFGVGEGASPGTPENAILKAVNETANVEYSRSVTFHFECDPISVSHKIVNFGARSICVDALVLAIGQSISSPFNLPLADEGYIANESGQITGYKDLYVVGWAGGPPTGTIGTNRVSSHNVAKKILSARHDLLSKTLASNILEVLRKDGVKPIGWADWLAIDDAECLAGQLRNRPREKFTTRSEMLRAVPKYSVD</sequence>
<dbReference type="OrthoDB" id="9803192at2"/>
<dbReference type="PANTHER" id="PTHR48467:SF1">
    <property type="entry name" value="GLUTAMATE SYNTHASE 1 [NADH], CHLOROPLASTIC-LIKE"/>
    <property type="match status" value="1"/>
</dbReference>
<accession>A0A845MIA9</accession>
<keyword evidence="3" id="KW-0274">FAD</keyword>
<evidence type="ECO:0000256" key="2">
    <source>
        <dbReference type="ARBA" id="ARBA00022630"/>
    </source>
</evidence>
<keyword evidence="2" id="KW-0285">Flavoprotein</keyword>
<dbReference type="EMBL" id="WTVA01000004">
    <property type="protein sequence ID" value="MZR22734.1"/>
    <property type="molecule type" value="Genomic_DNA"/>
</dbReference>
<dbReference type="GO" id="GO:0016491">
    <property type="term" value="F:oxidoreductase activity"/>
    <property type="evidence" value="ECO:0007669"/>
    <property type="project" value="UniProtKB-KW"/>
</dbReference>
<dbReference type="SUPFAM" id="SSF51971">
    <property type="entry name" value="Nucleotide-binding domain"/>
    <property type="match status" value="2"/>
</dbReference>